<dbReference type="Proteomes" id="UP000032180">
    <property type="component" value="Chromosome 3"/>
</dbReference>
<dbReference type="STRING" id="77586.A0A0D9VQA4"/>
<evidence type="ECO:0000313" key="2">
    <source>
        <dbReference type="EnsemblPlants" id="LPERR03G05260.1"/>
    </source>
</evidence>
<reference evidence="2" key="3">
    <citation type="submission" date="2015-04" db="UniProtKB">
        <authorList>
            <consortium name="EnsemblPlants"/>
        </authorList>
    </citation>
    <scope>IDENTIFICATION</scope>
</reference>
<keyword evidence="3" id="KW-1185">Reference proteome</keyword>
<dbReference type="HOGENOM" id="CLU_020188_0_4_1"/>
<keyword evidence="1" id="KW-0812">Transmembrane</keyword>
<dbReference type="PANTHER" id="PTHR31170">
    <property type="entry name" value="BNAC04G53230D PROTEIN"/>
    <property type="match status" value="1"/>
</dbReference>
<dbReference type="EnsemblPlants" id="LPERR03G05260.1">
    <property type="protein sequence ID" value="LPERR03G05260.1"/>
    <property type="gene ID" value="LPERR03G05260"/>
</dbReference>
<evidence type="ECO:0000256" key="1">
    <source>
        <dbReference type="SAM" id="Phobius"/>
    </source>
</evidence>
<keyword evidence="1" id="KW-1133">Transmembrane helix</keyword>
<evidence type="ECO:0000313" key="3">
    <source>
        <dbReference type="Proteomes" id="UP000032180"/>
    </source>
</evidence>
<sequence>MENQVSFFIIDKLYNIVTGIHGSREFLLNIIVDAYSRPRGPIRRPSDDWQVHHIPHLYYECFMPKQDGLGMPARSLETMVKLSEARVTFIRRSAVEDRYVVKFDCLRGVIELPSIRSLVTNLIAFKQTHGVLTEPPLLTGYVALMSQLVATTRDIELLRRHSILQSLVANEEETTEFFSRLDEGGIMELTGPNGHPTFAGLYEDINQYNNSHRHRYRAALRRGYFASPWIAISIAATTFVLLLTITQTYFTIFPRKKNSR</sequence>
<dbReference type="PANTHER" id="PTHR31170:SF18">
    <property type="entry name" value="(WILD MALAYSIAN BANANA) HYPOTHETICAL PROTEIN"/>
    <property type="match status" value="1"/>
</dbReference>
<dbReference type="eggNOG" id="ENOG502RY48">
    <property type="taxonomic scope" value="Eukaryota"/>
</dbReference>
<keyword evidence="1" id="KW-0472">Membrane</keyword>
<reference evidence="2 3" key="1">
    <citation type="submission" date="2012-08" db="EMBL/GenBank/DDBJ databases">
        <title>Oryza genome evolution.</title>
        <authorList>
            <person name="Wing R.A."/>
        </authorList>
    </citation>
    <scope>NUCLEOTIDE SEQUENCE</scope>
</reference>
<reference evidence="3" key="2">
    <citation type="submission" date="2013-12" db="EMBL/GenBank/DDBJ databases">
        <authorList>
            <person name="Yu Y."/>
            <person name="Lee S."/>
            <person name="de Baynast K."/>
            <person name="Wissotski M."/>
            <person name="Liu L."/>
            <person name="Talag J."/>
            <person name="Goicoechea J."/>
            <person name="Angelova A."/>
            <person name="Jetty R."/>
            <person name="Kudrna D."/>
            <person name="Golser W."/>
            <person name="Rivera L."/>
            <person name="Zhang J."/>
            <person name="Wing R."/>
        </authorList>
    </citation>
    <scope>NUCLEOTIDE SEQUENCE</scope>
</reference>
<accession>A0A0D9VQA4</accession>
<dbReference type="Pfam" id="PF03140">
    <property type="entry name" value="DUF247"/>
    <property type="match status" value="1"/>
</dbReference>
<feature type="transmembrane region" description="Helical" evidence="1">
    <location>
        <begin position="229"/>
        <end position="252"/>
    </location>
</feature>
<protein>
    <submittedName>
        <fullName evidence="2">Uncharacterized protein</fullName>
    </submittedName>
</protein>
<organism evidence="2 3">
    <name type="scientific">Leersia perrieri</name>
    <dbReference type="NCBI Taxonomy" id="77586"/>
    <lineage>
        <taxon>Eukaryota</taxon>
        <taxon>Viridiplantae</taxon>
        <taxon>Streptophyta</taxon>
        <taxon>Embryophyta</taxon>
        <taxon>Tracheophyta</taxon>
        <taxon>Spermatophyta</taxon>
        <taxon>Magnoliopsida</taxon>
        <taxon>Liliopsida</taxon>
        <taxon>Poales</taxon>
        <taxon>Poaceae</taxon>
        <taxon>BOP clade</taxon>
        <taxon>Oryzoideae</taxon>
        <taxon>Oryzeae</taxon>
        <taxon>Oryzinae</taxon>
        <taxon>Leersia</taxon>
    </lineage>
</organism>
<name>A0A0D9VQA4_9ORYZ</name>
<dbReference type="InterPro" id="IPR004158">
    <property type="entry name" value="DUF247_pln"/>
</dbReference>
<dbReference type="Gramene" id="LPERR03G05260.1">
    <property type="protein sequence ID" value="LPERR03G05260.1"/>
    <property type="gene ID" value="LPERR03G05260"/>
</dbReference>
<proteinExistence type="predicted"/>
<dbReference type="AlphaFoldDB" id="A0A0D9VQA4"/>